<dbReference type="SUPFAM" id="SSF51338">
    <property type="entry name" value="Composite domain of metallo-dependent hydrolases"/>
    <property type="match status" value="1"/>
</dbReference>
<feature type="domain" description="Amidohydrolase-related" evidence="1">
    <location>
        <begin position="214"/>
        <end position="365"/>
    </location>
</feature>
<dbReference type="PANTHER" id="PTHR43135:SF3">
    <property type="entry name" value="ALPHA-D-RIBOSE 1-METHYLPHOSPHONATE 5-TRIPHOSPHATE DIPHOSPHATASE"/>
    <property type="match status" value="1"/>
</dbReference>
<comment type="caution">
    <text evidence="2">The sequence shown here is derived from an EMBL/GenBank/DDBJ whole genome shotgun (WGS) entry which is preliminary data.</text>
</comment>
<dbReference type="EC" id="3.6.1.63" evidence="2"/>
<dbReference type="NCBIfam" id="NF011983">
    <property type="entry name" value="PRK15446.1-4"/>
    <property type="match status" value="1"/>
</dbReference>
<dbReference type="NCBIfam" id="NF011987">
    <property type="entry name" value="PRK15446.2-3"/>
    <property type="match status" value="1"/>
</dbReference>
<sequence length="384" mass="41727">MTTNSDFILRNARIVLADRVIEHGWLAVADGRIAEIGDSGVPTGGLDMGGDLLIPGLIELHTDHLEAHYMPRPKVQWNPVAAVVSYDGQLATCGITTVLDSLRVWREEGAEDVDGQAIVLAGAISAARDANLLRADHFLHLRCEIPMPNVVEEAKQLIDRPDIRLMSLMDHTPGQRQFRDEEKLRDYYRGKGAGMTDAELDVMFARRVYCKENYADANMRAIVALAHQHAIPLASHDDTTEENVVEAIRDKVAVAEFPTTLEAARSLHDAGIDILMGAPNVVRGGSHSGNIAAIDLAREGLLDILSSDYIPSSLLMAALQLPLRAPAIDLPAAVRTVTKAPAEAVGLPDRGEIAVGKRADLIRVHVAHDVPAVRSVWREGHRVA</sequence>
<dbReference type="InterPro" id="IPR006680">
    <property type="entry name" value="Amidohydro-rel"/>
</dbReference>
<dbReference type="Pfam" id="PF01979">
    <property type="entry name" value="Amidohydro_1"/>
    <property type="match status" value="1"/>
</dbReference>
<proteinExistence type="predicted"/>
<evidence type="ECO:0000313" key="3">
    <source>
        <dbReference type="Proteomes" id="UP000782519"/>
    </source>
</evidence>
<dbReference type="NCBIfam" id="NF011984">
    <property type="entry name" value="PRK15446.1-5"/>
    <property type="match status" value="1"/>
</dbReference>
<dbReference type="PIRSF" id="PIRSF038971">
    <property type="entry name" value="PhnM"/>
    <property type="match status" value="1"/>
</dbReference>
<name>A0A933RU65_RHOPL</name>
<evidence type="ECO:0000313" key="2">
    <source>
        <dbReference type="EMBL" id="MBI5128680.1"/>
    </source>
</evidence>
<reference evidence="2" key="1">
    <citation type="submission" date="2020-07" db="EMBL/GenBank/DDBJ databases">
        <title>Huge and variable diversity of episymbiotic CPR bacteria and DPANN archaea in groundwater ecosystems.</title>
        <authorList>
            <person name="He C.Y."/>
            <person name="Keren R."/>
            <person name="Whittaker M."/>
            <person name="Farag I.F."/>
            <person name="Doudna J."/>
            <person name="Cate J.H.D."/>
            <person name="Banfield J.F."/>
        </authorList>
    </citation>
    <scope>NUCLEOTIDE SEQUENCE</scope>
    <source>
        <strain evidence="2">NC_groundwater_1818_Pr3_B-0.1um_66_35</strain>
    </source>
</reference>
<dbReference type="GO" id="GO:0016810">
    <property type="term" value="F:hydrolase activity, acting on carbon-nitrogen (but not peptide) bonds"/>
    <property type="evidence" value="ECO:0007669"/>
    <property type="project" value="InterPro"/>
</dbReference>
<protein>
    <submittedName>
        <fullName evidence="2">Alpha-D-ribose 1-methylphosphonate 5-triphosphate diphosphatase</fullName>
        <ecNumber evidence="2">3.6.1.63</ecNumber>
    </submittedName>
</protein>
<dbReference type="InterPro" id="IPR011059">
    <property type="entry name" value="Metal-dep_hydrolase_composite"/>
</dbReference>
<evidence type="ECO:0000259" key="1">
    <source>
        <dbReference type="Pfam" id="PF01979"/>
    </source>
</evidence>
<dbReference type="AlphaFoldDB" id="A0A933RU65"/>
<dbReference type="Proteomes" id="UP000782519">
    <property type="component" value="Unassembled WGS sequence"/>
</dbReference>
<dbReference type="GO" id="GO:0019700">
    <property type="term" value="P:organic phosphonate catabolic process"/>
    <property type="evidence" value="ECO:0007669"/>
    <property type="project" value="InterPro"/>
</dbReference>
<gene>
    <name evidence="2" type="ORF">HZA66_04515</name>
</gene>
<dbReference type="NCBIfam" id="TIGR02318">
    <property type="entry name" value="phosphono_phnM"/>
    <property type="match status" value="1"/>
</dbReference>
<dbReference type="Gene3D" id="2.30.40.10">
    <property type="entry name" value="Urease, subunit C, domain 1"/>
    <property type="match status" value="2"/>
</dbReference>
<dbReference type="EMBL" id="JACRJB010000014">
    <property type="protein sequence ID" value="MBI5128680.1"/>
    <property type="molecule type" value="Genomic_DNA"/>
</dbReference>
<dbReference type="InterPro" id="IPR012696">
    <property type="entry name" value="PhnM"/>
</dbReference>
<dbReference type="NCBIfam" id="NF011990">
    <property type="entry name" value="PRK15446.2-6"/>
    <property type="match status" value="1"/>
</dbReference>
<keyword evidence="2" id="KW-0378">Hydrolase</keyword>
<organism evidence="2 3">
    <name type="scientific">Rhodopseudomonas palustris</name>
    <dbReference type="NCBI Taxonomy" id="1076"/>
    <lineage>
        <taxon>Bacteria</taxon>
        <taxon>Pseudomonadati</taxon>
        <taxon>Pseudomonadota</taxon>
        <taxon>Alphaproteobacteria</taxon>
        <taxon>Hyphomicrobiales</taxon>
        <taxon>Nitrobacteraceae</taxon>
        <taxon>Rhodopseudomonas</taxon>
    </lineage>
</organism>
<dbReference type="PANTHER" id="PTHR43135">
    <property type="entry name" value="ALPHA-D-RIBOSE 1-METHYLPHOSPHONATE 5-TRIPHOSPHATE DIPHOSPHATASE"/>
    <property type="match status" value="1"/>
</dbReference>
<dbReference type="SUPFAM" id="SSF51556">
    <property type="entry name" value="Metallo-dependent hydrolases"/>
    <property type="match status" value="1"/>
</dbReference>
<dbReference type="InterPro" id="IPR051781">
    <property type="entry name" value="Metallo-dep_Hydrolase"/>
</dbReference>
<dbReference type="Gene3D" id="3.20.20.140">
    <property type="entry name" value="Metal-dependent hydrolases"/>
    <property type="match status" value="1"/>
</dbReference>
<dbReference type="InterPro" id="IPR032466">
    <property type="entry name" value="Metal_Hydrolase"/>
</dbReference>
<accession>A0A933RU65</accession>